<name>A0ABD3NEZ1_9STRA</name>
<evidence type="ECO:0000313" key="3">
    <source>
        <dbReference type="Proteomes" id="UP001530315"/>
    </source>
</evidence>
<feature type="region of interest" description="Disordered" evidence="1">
    <location>
        <begin position="408"/>
        <end position="427"/>
    </location>
</feature>
<evidence type="ECO:0000313" key="2">
    <source>
        <dbReference type="EMBL" id="KAL3774609.1"/>
    </source>
</evidence>
<proteinExistence type="predicted"/>
<keyword evidence="3" id="KW-1185">Reference proteome</keyword>
<sequence>MNHPNPHGNNEPSSSAANDHDDDILPTIILADILEDPNTKWSDIRAALKAVGRGSFVDSGGKQMVAATTNAGMLSTLMMTRRGRRRGGGDPSKDGERTASSHPEENHNARGGEEEIKCPGEEEDANSSFEAALAASQSDQKGRCKSRRLSTRGGLFKSSLKFVVEDAEAEMNEMVKRLSEDANDKNVSNSMKSKSEFSDSVNIMDFGVDPRRPSFLVCLDSSVSSRSSVDSGDEDVFLPWRRDASPSSSLTSGPNHHPRRGSNNDGALKTSTLSSNPRDPSLSNLVDSVGILDWGESARVGVSSADLDGGSATIANGGGEKDPRKRNDDVADGPSQAESGEIWRIEDYEGSNDHIKGSGPGYKSFAKMLSFRMPAVKSQRPTVADAPGDDTIKHILLKQRRLTVNELSSASSRARENAGADDRRKSAFAPFFGKSRKGCDVSTSSETVDTYSPSPSIHLNREDGVDIGELRRELNDAMRDLRKGRGS</sequence>
<feature type="compositionally biased region" description="Basic and acidic residues" evidence="1">
    <location>
        <begin position="87"/>
        <end position="120"/>
    </location>
</feature>
<dbReference type="EMBL" id="JALLAZ020001456">
    <property type="protein sequence ID" value="KAL3774609.1"/>
    <property type="molecule type" value="Genomic_DNA"/>
</dbReference>
<feature type="region of interest" description="Disordered" evidence="1">
    <location>
        <begin position="79"/>
        <end position="148"/>
    </location>
</feature>
<feature type="region of interest" description="Disordered" evidence="1">
    <location>
        <begin position="224"/>
        <end position="282"/>
    </location>
</feature>
<feature type="compositionally biased region" description="Polar residues" evidence="1">
    <location>
        <begin position="7"/>
        <end position="17"/>
    </location>
</feature>
<evidence type="ECO:0000256" key="1">
    <source>
        <dbReference type="SAM" id="MobiDB-lite"/>
    </source>
</evidence>
<dbReference type="Proteomes" id="UP001530315">
    <property type="component" value="Unassembled WGS sequence"/>
</dbReference>
<feature type="compositionally biased region" description="Polar residues" evidence="1">
    <location>
        <begin position="441"/>
        <end position="457"/>
    </location>
</feature>
<feature type="compositionally biased region" description="Polar residues" evidence="1">
    <location>
        <begin position="245"/>
        <end position="254"/>
    </location>
</feature>
<accession>A0ABD3NEZ1</accession>
<gene>
    <name evidence="2" type="ORF">ACHAW5_009803</name>
</gene>
<organism evidence="2 3">
    <name type="scientific">Stephanodiscus triporus</name>
    <dbReference type="NCBI Taxonomy" id="2934178"/>
    <lineage>
        <taxon>Eukaryota</taxon>
        <taxon>Sar</taxon>
        <taxon>Stramenopiles</taxon>
        <taxon>Ochrophyta</taxon>
        <taxon>Bacillariophyta</taxon>
        <taxon>Coscinodiscophyceae</taxon>
        <taxon>Thalassiosirophycidae</taxon>
        <taxon>Stephanodiscales</taxon>
        <taxon>Stephanodiscaceae</taxon>
        <taxon>Stephanodiscus</taxon>
    </lineage>
</organism>
<feature type="compositionally biased region" description="Basic and acidic residues" evidence="1">
    <location>
        <begin position="413"/>
        <end position="425"/>
    </location>
</feature>
<feature type="region of interest" description="Disordered" evidence="1">
    <location>
        <begin position="302"/>
        <end position="341"/>
    </location>
</feature>
<feature type="compositionally biased region" description="Polar residues" evidence="1">
    <location>
        <begin position="261"/>
        <end position="282"/>
    </location>
</feature>
<feature type="compositionally biased region" description="Basic and acidic residues" evidence="1">
    <location>
        <begin position="319"/>
        <end position="329"/>
    </location>
</feature>
<reference evidence="2 3" key="1">
    <citation type="submission" date="2024-10" db="EMBL/GenBank/DDBJ databases">
        <title>Updated reference genomes for cyclostephanoid diatoms.</title>
        <authorList>
            <person name="Roberts W.R."/>
            <person name="Alverson A.J."/>
        </authorList>
    </citation>
    <scope>NUCLEOTIDE SEQUENCE [LARGE SCALE GENOMIC DNA]</scope>
    <source>
        <strain evidence="2 3">AJA276-08</strain>
    </source>
</reference>
<feature type="region of interest" description="Disordered" evidence="1">
    <location>
        <begin position="433"/>
        <end position="467"/>
    </location>
</feature>
<dbReference type="AlphaFoldDB" id="A0ABD3NEZ1"/>
<protein>
    <submittedName>
        <fullName evidence="2">Uncharacterized protein</fullName>
    </submittedName>
</protein>
<feature type="region of interest" description="Disordered" evidence="1">
    <location>
        <begin position="1"/>
        <end position="21"/>
    </location>
</feature>
<comment type="caution">
    <text evidence="2">The sequence shown here is derived from an EMBL/GenBank/DDBJ whole genome shotgun (WGS) entry which is preliminary data.</text>
</comment>